<proteinExistence type="predicted"/>
<evidence type="ECO:0000256" key="1">
    <source>
        <dbReference type="SAM" id="Phobius"/>
    </source>
</evidence>
<protein>
    <submittedName>
        <fullName evidence="2">Uncharacterized protein</fullName>
    </submittedName>
</protein>
<sequence>MVWCLSTFENLVERKGNLFILSIFAAIGIMLLPVILPNLFHGFHIAHISLHIAGLALAIFLTVSTLYAYVKIRTKRLATAALAFSMFICAEVVSIIDVTWPFTFYLDALSLREINHLLLIGMLGIFSLGVFRRD</sequence>
<feature type="transmembrane region" description="Helical" evidence="1">
    <location>
        <begin position="18"/>
        <end position="36"/>
    </location>
</feature>
<gene>
    <name evidence="2" type="ORF">NITUZ_30436</name>
</gene>
<keyword evidence="1" id="KW-1133">Transmembrane helix</keyword>
<feature type="transmembrane region" description="Helical" evidence="1">
    <location>
        <begin position="48"/>
        <end position="70"/>
    </location>
</feature>
<reference evidence="2 3" key="1">
    <citation type="journal article" date="2013" name="PLoS ONE">
        <title>Enrichment and Genome Sequence of the Group I.1a Ammonia-Oxidizing Archaeon ?Ca. Nitrosotenuis uzonensis? Representing a Clade Globally.</title>
        <authorList>
            <person name="Lebedeva E.V."/>
            <person name="Hatzenpichler R."/>
            <person name="Pelletier E."/>
            <person name="Schuster N."/>
            <person name="Hauzmayer S."/>
            <person name="Bulaev A."/>
            <person name="Grigor'eva N.V."/>
            <person name="Galushko A."/>
            <person name="Schmid M."/>
            <person name="Palatinszky M."/>
            <person name="Le Paslier D."/>
            <person name="Daims H."/>
            <person name="Wagner M."/>
        </authorList>
    </citation>
    <scope>NUCLEOTIDE SEQUENCE [LARGE SCALE GENOMIC DNA]</scope>
    <source>
        <strain evidence="2 3">N4</strain>
    </source>
</reference>
<feature type="transmembrane region" description="Helical" evidence="1">
    <location>
        <begin position="114"/>
        <end position="131"/>
    </location>
</feature>
<organism evidence="2 3">
    <name type="scientific">Candidatus Nitrosotenuis uzonensis</name>
    <dbReference type="NCBI Taxonomy" id="1407055"/>
    <lineage>
        <taxon>Archaea</taxon>
        <taxon>Nitrososphaerota</taxon>
        <taxon>Candidatus Nitrosotenuis</taxon>
    </lineage>
</organism>
<evidence type="ECO:0000313" key="2">
    <source>
        <dbReference type="EMBL" id="CDI05744.1"/>
    </source>
</evidence>
<dbReference type="EMBL" id="CBTY010000008">
    <property type="protein sequence ID" value="CDI05744.1"/>
    <property type="molecule type" value="Genomic_DNA"/>
</dbReference>
<keyword evidence="1" id="KW-0812">Transmembrane</keyword>
<keyword evidence="3" id="KW-1185">Reference proteome</keyword>
<dbReference type="STRING" id="1407055.NITUZ_30436"/>
<evidence type="ECO:0000313" key="3">
    <source>
        <dbReference type="Proteomes" id="UP000018159"/>
    </source>
</evidence>
<dbReference type="Proteomes" id="UP000018159">
    <property type="component" value="Unassembled WGS sequence"/>
</dbReference>
<accession>V6AT42</accession>
<dbReference type="AlphaFoldDB" id="V6AT42"/>
<keyword evidence="1" id="KW-0472">Membrane</keyword>
<comment type="caution">
    <text evidence="2">The sequence shown here is derived from an EMBL/GenBank/DDBJ whole genome shotgun (WGS) entry which is preliminary data.</text>
</comment>
<feature type="transmembrane region" description="Helical" evidence="1">
    <location>
        <begin position="77"/>
        <end position="102"/>
    </location>
</feature>
<name>V6AT42_9ARCH</name>